<dbReference type="AlphaFoldDB" id="A0A4C1XK40"/>
<evidence type="ECO:0000313" key="1">
    <source>
        <dbReference type="EMBL" id="GBP63788.1"/>
    </source>
</evidence>
<protein>
    <submittedName>
        <fullName evidence="1">Uncharacterized protein</fullName>
    </submittedName>
</protein>
<accession>A0A4C1XK40</accession>
<organism evidence="1 2">
    <name type="scientific">Eumeta variegata</name>
    <name type="common">Bagworm moth</name>
    <name type="synonym">Eumeta japonica</name>
    <dbReference type="NCBI Taxonomy" id="151549"/>
    <lineage>
        <taxon>Eukaryota</taxon>
        <taxon>Metazoa</taxon>
        <taxon>Ecdysozoa</taxon>
        <taxon>Arthropoda</taxon>
        <taxon>Hexapoda</taxon>
        <taxon>Insecta</taxon>
        <taxon>Pterygota</taxon>
        <taxon>Neoptera</taxon>
        <taxon>Endopterygota</taxon>
        <taxon>Lepidoptera</taxon>
        <taxon>Glossata</taxon>
        <taxon>Ditrysia</taxon>
        <taxon>Tineoidea</taxon>
        <taxon>Psychidae</taxon>
        <taxon>Oiketicinae</taxon>
        <taxon>Eumeta</taxon>
    </lineage>
</organism>
<sequence length="106" mass="12103">MYTYRAHALLTHSSDFRAARLNPCELRTVVPYTYTLSERSAELHGRRSGGVSCDQLYERVEHVGPLGRTEKSRANTNVSPNRITRAFRYDVIARNYSNVAKQVSLQ</sequence>
<dbReference type="OrthoDB" id="361102at2759"/>
<reference evidence="1 2" key="1">
    <citation type="journal article" date="2019" name="Commun. Biol.">
        <title>The bagworm genome reveals a unique fibroin gene that provides high tensile strength.</title>
        <authorList>
            <person name="Kono N."/>
            <person name="Nakamura H."/>
            <person name="Ohtoshi R."/>
            <person name="Tomita M."/>
            <person name="Numata K."/>
            <person name="Arakawa K."/>
        </authorList>
    </citation>
    <scope>NUCLEOTIDE SEQUENCE [LARGE SCALE GENOMIC DNA]</scope>
</reference>
<name>A0A4C1XK40_EUMVA</name>
<dbReference type="EMBL" id="BGZK01000880">
    <property type="protein sequence ID" value="GBP63788.1"/>
    <property type="molecule type" value="Genomic_DNA"/>
</dbReference>
<gene>
    <name evidence="1" type="ORF">EVAR_44889_1</name>
</gene>
<comment type="caution">
    <text evidence="1">The sequence shown here is derived from an EMBL/GenBank/DDBJ whole genome shotgun (WGS) entry which is preliminary data.</text>
</comment>
<proteinExistence type="predicted"/>
<dbReference type="Proteomes" id="UP000299102">
    <property type="component" value="Unassembled WGS sequence"/>
</dbReference>
<evidence type="ECO:0000313" key="2">
    <source>
        <dbReference type="Proteomes" id="UP000299102"/>
    </source>
</evidence>
<keyword evidence="2" id="KW-1185">Reference proteome</keyword>